<evidence type="ECO:0000313" key="2">
    <source>
        <dbReference type="Proteomes" id="UP000231637"/>
    </source>
</evidence>
<reference evidence="1 2" key="1">
    <citation type="submission" date="2016-12" db="EMBL/GenBank/DDBJ databases">
        <title>Isolation and genomic insights into novel planktonic Zetaproteobacteria from stratified waters of the Chesapeake Bay.</title>
        <authorList>
            <person name="McAllister S.M."/>
            <person name="Kato S."/>
            <person name="Chan C.S."/>
            <person name="Chiu B.K."/>
            <person name="Field E.K."/>
        </authorList>
    </citation>
    <scope>NUCLEOTIDE SEQUENCE [LARGE SCALE GENOMIC DNA]</scope>
    <source>
        <strain evidence="1 2">CP-8</strain>
    </source>
</reference>
<dbReference type="Gene3D" id="3.50.50.60">
    <property type="entry name" value="FAD/NAD(P)-binding domain"/>
    <property type="match status" value="3"/>
</dbReference>
<protein>
    <submittedName>
        <fullName evidence="1">Protoporphyrinogen oxidase</fullName>
    </submittedName>
</protein>
<dbReference type="InterPro" id="IPR036188">
    <property type="entry name" value="FAD/NAD-bd_sf"/>
</dbReference>
<dbReference type="Proteomes" id="UP000231637">
    <property type="component" value="Chromosome"/>
</dbReference>
<sequence length="397" mass="44249">MSERYDLIVVGAGISGLAMAFEAKMAGQKVLVLEKSERAGGCFDSATVAGEKPFWLEMGTHTCFNSYGRLLKIFDKLGLMDQLSAREKQSYKMLADEQLVSIPSRLKFLELFANAWRIFSATKDGKSVADYYRAIVGPKNYQNVFRHAFNAVICQQADEVPADMLFRKRPRDKSVMRSYTFPEGLSRIISELEKRVQCRTGVKIEEITFDKNHGFAVALADTTLHAERLAIATPVLAASRLLQGAFPDVAEQLGWVNEVEIESVGIVINRNDLELDPVAGIIAVDGDFYSAVSRDYIADAELRGFAFHFKPGMLDDEAKVERICKLLNVKRRKLVAVFHKTNRLPAPDMGHHTLMAKVDELLDGKPLALVGNYFEGVAVEDCLARVESEFSRLSGQI</sequence>
<dbReference type="GO" id="GO:0016491">
    <property type="term" value="F:oxidoreductase activity"/>
    <property type="evidence" value="ECO:0007669"/>
    <property type="project" value="TreeGrafter"/>
</dbReference>
<evidence type="ECO:0000313" key="1">
    <source>
        <dbReference type="EMBL" id="ATX83034.1"/>
    </source>
</evidence>
<dbReference type="AlphaFoldDB" id="A0A2K8LDP8"/>
<dbReference type="PANTHER" id="PTHR42923:SF3">
    <property type="entry name" value="PROTOPORPHYRINOGEN OXIDASE"/>
    <property type="match status" value="1"/>
</dbReference>
<dbReference type="PANTHER" id="PTHR42923">
    <property type="entry name" value="PROTOPORPHYRINOGEN OXIDASE"/>
    <property type="match status" value="1"/>
</dbReference>
<dbReference type="InterPro" id="IPR050464">
    <property type="entry name" value="Zeta_carotene_desat/Oxidored"/>
</dbReference>
<dbReference type="SUPFAM" id="SSF51905">
    <property type="entry name" value="FAD/NAD(P)-binding domain"/>
    <property type="match status" value="1"/>
</dbReference>
<dbReference type="KEGG" id="mfn:Ga0123462_2200"/>
<name>A0A2K8LDP8_9PROT</name>
<dbReference type="RefSeq" id="WP_100266316.1">
    <property type="nucleotide sequence ID" value="NZ_CP018800.1"/>
</dbReference>
<dbReference type="Gene3D" id="3.90.660.20">
    <property type="entry name" value="Protoporphyrinogen oxidase, mitochondrial, domain 2"/>
    <property type="match status" value="1"/>
</dbReference>
<dbReference type="OrthoDB" id="9774675at2"/>
<gene>
    <name evidence="1" type="ORF">Ga0123462_2200</name>
</gene>
<organism evidence="1 2">
    <name type="scientific">Mariprofundus ferrinatatus</name>
    <dbReference type="NCBI Taxonomy" id="1921087"/>
    <lineage>
        <taxon>Bacteria</taxon>
        <taxon>Pseudomonadati</taxon>
        <taxon>Pseudomonadota</taxon>
        <taxon>Candidatius Mariprofundia</taxon>
        <taxon>Mariprofundales</taxon>
        <taxon>Mariprofundaceae</taxon>
        <taxon>Mariprofundus</taxon>
    </lineage>
</organism>
<accession>A0A2K8LDP8</accession>
<proteinExistence type="predicted"/>
<dbReference type="Pfam" id="PF13450">
    <property type="entry name" value="NAD_binding_8"/>
    <property type="match status" value="1"/>
</dbReference>
<dbReference type="EMBL" id="CP018800">
    <property type="protein sequence ID" value="ATX83034.1"/>
    <property type="molecule type" value="Genomic_DNA"/>
</dbReference>
<keyword evidence="2" id="KW-1185">Reference proteome</keyword>